<gene>
    <name evidence="2" type="ORF">B0T25DRAFT_574082</name>
</gene>
<comment type="caution">
    <text evidence="2">The sequence shown here is derived from an EMBL/GenBank/DDBJ whole genome shotgun (WGS) entry which is preliminary data.</text>
</comment>
<evidence type="ECO:0000313" key="3">
    <source>
        <dbReference type="Proteomes" id="UP001275084"/>
    </source>
</evidence>
<evidence type="ECO:0000313" key="2">
    <source>
        <dbReference type="EMBL" id="KAK3341738.1"/>
    </source>
</evidence>
<evidence type="ECO:0000256" key="1">
    <source>
        <dbReference type="SAM" id="MobiDB-lite"/>
    </source>
</evidence>
<reference evidence="2" key="2">
    <citation type="submission" date="2023-06" db="EMBL/GenBank/DDBJ databases">
        <authorList>
            <consortium name="Lawrence Berkeley National Laboratory"/>
            <person name="Haridas S."/>
            <person name="Hensen N."/>
            <person name="Bonometti L."/>
            <person name="Westerberg I."/>
            <person name="Brannstrom I.O."/>
            <person name="Guillou S."/>
            <person name="Cros-Aarteil S."/>
            <person name="Calhoun S."/>
            <person name="Kuo A."/>
            <person name="Mondo S."/>
            <person name="Pangilinan J."/>
            <person name="Riley R."/>
            <person name="Labutti K."/>
            <person name="Andreopoulos B."/>
            <person name="Lipzen A."/>
            <person name="Chen C."/>
            <person name="Yanf M."/>
            <person name="Daum C."/>
            <person name="Ng V."/>
            <person name="Clum A."/>
            <person name="Steindorff A."/>
            <person name="Ohm R."/>
            <person name="Martin F."/>
            <person name="Silar P."/>
            <person name="Natvig D."/>
            <person name="Lalanne C."/>
            <person name="Gautier V."/>
            <person name="Ament-Velasquez S.L."/>
            <person name="Kruys A."/>
            <person name="Hutchinson M.I."/>
            <person name="Powell A.J."/>
            <person name="Barry K."/>
            <person name="Miller A.N."/>
            <person name="Grigoriev I.V."/>
            <person name="Debuchy R."/>
            <person name="Gladieux P."/>
            <person name="Thoren M.H."/>
            <person name="Johannesson H."/>
        </authorList>
    </citation>
    <scope>NUCLEOTIDE SEQUENCE</scope>
    <source>
        <strain evidence="2">CBS 955.72</strain>
    </source>
</reference>
<feature type="region of interest" description="Disordered" evidence="1">
    <location>
        <begin position="59"/>
        <end position="89"/>
    </location>
</feature>
<proteinExistence type="predicted"/>
<organism evidence="2 3">
    <name type="scientific">Lasiosphaeria hispida</name>
    <dbReference type="NCBI Taxonomy" id="260671"/>
    <lineage>
        <taxon>Eukaryota</taxon>
        <taxon>Fungi</taxon>
        <taxon>Dikarya</taxon>
        <taxon>Ascomycota</taxon>
        <taxon>Pezizomycotina</taxon>
        <taxon>Sordariomycetes</taxon>
        <taxon>Sordariomycetidae</taxon>
        <taxon>Sordariales</taxon>
        <taxon>Lasiosphaeriaceae</taxon>
        <taxon>Lasiosphaeria</taxon>
    </lineage>
</organism>
<dbReference type="EMBL" id="JAUIQD010000008">
    <property type="protein sequence ID" value="KAK3341738.1"/>
    <property type="molecule type" value="Genomic_DNA"/>
</dbReference>
<dbReference type="AlphaFoldDB" id="A0AAJ0M8E4"/>
<keyword evidence="3" id="KW-1185">Reference proteome</keyword>
<protein>
    <submittedName>
        <fullName evidence="2">Uncharacterized protein</fullName>
    </submittedName>
</protein>
<accession>A0AAJ0M8E4</accession>
<reference evidence="2" key="1">
    <citation type="journal article" date="2023" name="Mol. Phylogenet. Evol.">
        <title>Genome-scale phylogeny and comparative genomics of the fungal order Sordariales.</title>
        <authorList>
            <person name="Hensen N."/>
            <person name="Bonometti L."/>
            <person name="Westerberg I."/>
            <person name="Brannstrom I.O."/>
            <person name="Guillou S."/>
            <person name="Cros-Aarteil S."/>
            <person name="Calhoun S."/>
            <person name="Haridas S."/>
            <person name="Kuo A."/>
            <person name="Mondo S."/>
            <person name="Pangilinan J."/>
            <person name="Riley R."/>
            <person name="LaButti K."/>
            <person name="Andreopoulos B."/>
            <person name="Lipzen A."/>
            <person name="Chen C."/>
            <person name="Yan M."/>
            <person name="Daum C."/>
            <person name="Ng V."/>
            <person name="Clum A."/>
            <person name="Steindorff A."/>
            <person name="Ohm R.A."/>
            <person name="Martin F."/>
            <person name="Silar P."/>
            <person name="Natvig D.O."/>
            <person name="Lalanne C."/>
            <person name="Gautier V."/>
            <person name="Ament-Velasquez S.L."/>
            <person name="Kruys A."/>
            <person name="Hutchinson M.I."/>
            <person name="Powell A.J."/>
            <person name="Barry K."/>
            <person name="Miller A.N."/>
            <person name="Grigoriev I.V."/>
            <person name="Debuchy R."/>
            <person name="Gladieux P."/>
            <person name="Hiltunen Thoren M."/>
            <person name="Johannesson H."/>
        </authorList>
    </citation>
    <scope>NUCLEOTIDE SEQUENCE</scope>
    <source>
        <strain evidence="2">CBS 955.72</strain>
    </source>
</reference>
<sequence length="199" mass="21313">MAPKQQNPESVSSKASWVFVMGEDQFTKDRTPQYNDVNESQAQMSADRAARLVGQQPFGNAMSVDEDGPSTVRKTASNTTETQTDHSFESQVGLIHKTTAATPRTADRTPKPSLSESALLLLNVGQPQGHPFSVHTWLASTGGGRHVEESISGSMCMSAGTGKTKHSTASSISLGYAPVSEPTAMDHELEGCGARFWED</sequence>
<feature type="compositionally biased region" description="Polar residues" evidence="1">
    <location>
        <begin position="72"/>
        <end position="82"/>
    </location>
</feature>
<dbReference type="Proteomes" id="UP001275084">
    <property type="component" value="Unassembled WGS sequence"/>
</dbReference>
<name>A0AAJ0M8E4_9PEZI</name>